<dbReference type="Proteomes" id="UP000053557">
    <property type="component" value="Unassembled WGS sequence"/>
</dbReference>
<dbReference type="AlphaFoldDB" id="A0A117SY33"/>
<dbReference type="Gene3D" id="3.40.50.1820">
    <property type="entry name" value="alpha/beta hydrolase"/>
    <property type="match status" value="1"/>
</dbReference>
<dbReference type="EC" id="4.2.99.20" evidence="3"/>
<dbReference type="PANTHER" id="PTHR42916">
    <property type="entry name" value="2-SUCCINYL-5-ENOLPYRUVYL-6-HYDROXY-3-CYCLOHEXENE-1-CARBOXYLATE SYNTHASE"/>
    <property type="match status" value="1"/>
</dbReference>
<dbReference type="Pfam" id="PF00561">
    <property type="entry name" value="Abhydrolase_1"/>
    <property type="match status" value="1"/>
</dbReference>
<dbReference type="InterPro" id="IPR000639">
    <property type="entry name" value="Epox_hydrolase-like"/>
</dbReference>
<evidence type="ECO:0000313" key="6">
    <source>
        <dbReference type="Proteomes" id="UP000053557"/>
    </source>
</evidence>
<dbReference type="InterPro" id="IPR029058">
    <property type="entry name" value="AB_hydrolase_fold"/>
</dbReference>
<evidence type="ECO:0000313" key="5">
    <source>
        <dbReference type="EMBL" id="KUO96230.1"/>
    </source>
</evidence>
<proteinExistence type="predicted"/>
<dbReference type="NCBIfam" id="TIGR03695">
    <property type="entry name" value="menH_SHCHC"/>
    <property type="match status" value="1"/>
</dbReference>
<evidence type="ECO:0000256" key="2">
    <source>
        <dbReference type="ARBA" id="ARBA00023239"/>
    </source>
</evidence>
<feature type="domain" description="AB hydrolase-1" evidence="4">
    <location>
        <begin position="22"/>
        <end position="256"/>
    </location>
</feature>
<dbReference type="GO" id="GO:0009234">
    <property type="term" value="P:menaquinone biosynthetic process"/>
    <property type="evidence" value="ECO:0007669"/>
    <property type="project" value="UniProtKB-UniRule"/>
</dbReference>
<keyword evidence="1" id="KW-0474">Menaquinone biosynthesis</keyword>
<evidence type="ECO:0000259" key="4">
    <source>
        <dbReference type="Pfam" id="PF00561"/>
    </source>
</evidence>
<keyword evidence="2" id="KW-0456">Lyase</keyword>
<dbReference type="RefSeq" id="WP_067714637.1">
    <property type="nucleotide sequence ID" value="NZ_LPVJ01000020.1"/>
</dbReference>
<dbReference type="PRINTS" id="PR00412">
    <property type="entry name" value="EPOXHYDRLASE"/>
</dbReference>
<keyword evidence="6" id="KW-1185">Reference proteome</keyword>
<dbReference type="SUPFAM" id="SSF53474">
    <property type="entry name" value="alpha/beta-Hydrolases"/>
    <property type="match status" value="1"/>
</dbReference>
<dbReference type="InterPro" id="IPR000073">
    <property type="entry name" value="AB_hydrolase_1"/>
</dbReference>
<name>A0A117SY33_9BACL</name>
<accession>A0A117SY33</accession>
<dbReference type="PRINTS" id="PR00111">
    <property type="entry name" value="ABHYDROLASE"/>
</dbReference>
<evidence type="ECO:0000256" key="1">
    <source>
        <dbReference type="ARBA" id="ARBA00022428"/>
    </source>
</evidence>
<sequence length="274" mass="30489">MKAFSVTLRGVSYHGIEVGSGPPLVWLHGWLGTAEEYLPFMEAFSKSHRSLALDLLGHGKTQAKLAQERYAMEEQVADLSAFLQKLNEPVVLIGYSMGGRLALRLALAMPSRISCLILESASPGIERLEDRVARLRLDQTRAVQITRDFPAFLAAWQGMPLFSSQRGMDKEDYEKLLARKRAQCPAGVARSMLGMSQGFGVPEWLKMRLFRSPVKLLSGAYDSAYVALGARLAEQFPCAKQYVIEKAGHHIHAERPSEFLRVLGEILLYHAESS</sequence>
<protein>
    <recommendedName>
        <fullName evidence="3">2-succinyl-6-hydroxy-2,4-cyclohexadiene-1-carboxylate synthase</fullName>
        <ecNumber evidence="3">4.2.99.20</ecNumber>
    </recommendedName>
</protein>
<dbReference type="GO" id="GO:0070205">
    <property type="term" value="F:2-succinyl-6-hydroxy-2,4-cyclohexadiene-1-carboxylate synthase activity"/>
    <property type="evidence" value="ECO:0007669"/>
    <property type="project" value="UniProtKB-UniRule"/>
</dbReference>
<dbReference type="EMBL" id="LPVJ01000020">
    <property type="protein sequence ID" value="KUO96230.1"/>
    <property type="molecule type" value="Genomic_DNA"/>
</dbReference>
<organism evidence="5 6">
    <name type="scientific">Ferroacidibacillus organovorans</name>
    <dbReference type="NCBI Taxonomy" id="1765683"/>
    <lineage>
        <taxon>Bacteria</taxon>
        <taxon>Bacillati</taxon>
        <taxon>Bacillota</taxon>
        <taxon>Bacilli</taxon>
        <taxon>Bacillales</taxon>
        <taxon>Alicyclobacillaceae</taxon>
        <taxon>Ferroacidibacillus</taxon>
    </lineage>
</organism>
<gene>
    <name evidence="5" type="ORF">ATW55_09725</name>
</gene>
<comment type="caution">
    <text evidence="5">The sequence shown here is derived from an EMBL/GenBank/DDBJ whole genome shotgun (WGS) entry which is preliminary data.</text>
</comment>
<dbReference type="PANTHER" id="PTHR42916:SF1">
    <property type="entry name" value="PROTEIN PHYLLO, CHLOROPLASTIC"/>
    <property type="match status" value="1"/>
</dbReference>
<evidence type="ECO:0000256" key="3">
    <source>
        <dbReference type="NCBIfam" id="TIGR03695"/>
    </source>
</evidence>
<reference evidence="5 6" key="1">
    <citation type="submission" date="2015-12" db="EMBL/GenBank/DDBJ databases">
        <title>Draft genome sequence of Acidibacillus ferrooxidans ITV001, isolated from a chalcopyrite acid mine drainage site in Brazil.</title>
        <authorList>
            <person name="Dall'Agnol H."/>
            <person name="Nancucheo I."/>
            <person name="Johnson B."/>
            <person name="Oliveira R."/>
            <person name="Leite L."/>
            <person name="Pylro V."/>
            <person name="Nunes G.L."/>
            <person name="Tzotzos G."/>
            <person name="Fernandes G.R."/>
            <person name="Dutra J."/>
            <person name="Orellana S.C."/>
            <person name="Oliveira G."/>
        </authorList>
    </citation>
    <scope>NUCLEOTIDE SEQUENCE [LARGE SCALE GENOMIC DNA]</scope>
    <source>
        <strain evidence="6">ITV01</strain>
    </source>
</reference>
<dbReference type="InterPro" id="IPR022485">
    <property type="entry name" value="SHCHC_synthase_MenH"/>
</dbReference>
<dbReference type="OrthoDB" id="9808398at2"/>